<keyword evidence="18" id="KW-1185">Reference proteome</keyword>
<evidence type="ECO:0000256" key="8">
    <source>
        <dbReference type="ARBA" id="ARBA00022741"/>
    </source>
</evidence>
<gene>
    <name evidence="17" type="ORF">GCM10023093_30220</name>
</gene>
<evidence type="ECO:0000313" key="18">
    <source>
        <dbReference type="Proteomes" id="UP001500067"/>
    </source>
</evidence>
<reference evidence="18" key="1">
    <citation type="journal article" date="2019" name="Int. J. Syst. Evol. Microbiol.">
        <title>The Global Catalogue of Microorganisms (GCM) 10K type strain sequencing project: providing services to taxonomists for standard genome sequencing and annotation.</title>
        <authorList>
            <consortium name="The Broad Institute Genomics Platform"/>
            <consortium name="The Broad Institute Genome Sequencing Center for Infectious Disease"/>
            <person name="Wu L."/>
            <person name="Ma J."/>
        </authorList>
    </citation>
    <scope>NUCLEOTIDE SEQUENCE [LARGE SCALE GENOMIC DNA]</scope>
    <source>
        <strain evidence="18">JCM 32105</strain>
    </source>
</reference>
<comment type="similarity">
    <text evidence="15">Belongs to the ribF family.</text>
</comment>
<dbReference type="SUPFAM" id="SSF82114">
    <property type="entry name" value="Riboflavin kinase-like"/>
    <property type="match status" value="1"/>
</dbReference>
<dbReference type="Pfam" id="PF06574">
    <property type="entry name" value="FAD_syn"/>
    <property type="match status" value="1"/>
</dbReference>
<evidence type="ECO:0000256" key="12">
    <source>
        <dbReference type="ARBA" id="ARBA00023268"/>
    </source>
</evidence>
<dbReference type="InterPro" id="IPR023465">
    <property type="entry name" value="Riboflavin_kinase_dom_sf"/>
</dbReference>
<dbReference type="InterPro" id="IPR023468">
    <property type="entry name" value="Riboflavin_kinase"/>
</dbReference>
<dbReference type="NCBIfam" id="TIGR00083">
    <property type="entry name" value="ribF"/>
    <property type="match status" value="1"/>
</dbReference>
<accession>A0ABP8NS53</accession>
<dbReference type="RefSeq" id="WP_345085115.1">
    <property type="nucleotide sequence ID" value="NZ_BAABFA010000024.1"/>
</dbReference>
<dbReference type="GO" id="GO:0016301">
    <property type="term" value="F:kinase activity"/>
    <property type="evidence" value="ECO:0007669"/>
    <property type="project" value="UniProtKB-KW"/>
</dbReference>
<evidence type="ECO:0000256" key="3">
    <source>
        <dbReference type="ARBA" id="ARBA00005201"/>
    </source>
</evidence>
<keyword evidence="9 15" id="KW-0418">Kinase</keyword>
<evidence type="ECO:0000256" key="11">
    <source>
        <dbReference type="ARBA" id="ARBA00022840"/>
    </source>
</evidence>
<dbReference type="EC" id="2.7.7.2" evidence="15"/>
<evidence type="ECO:0000256" key="1">
    <source>
        <dbReference type="ARBA" id="ARBA00002121"/>
    </source>
</evidence>
<evidence type="ECO:0000256" key="2">
    <source>
        <dbReference type="ARBA" id="ARBA00004726"/>
    </source>
</evidence>
<dbReference type="Proteomes" id="UP001500067">
    <property type="component" value="Unassembled WGS sequence"/>
</dbReference>
<comment type="caution">
    <text evidence="17">The sequence shown here is derived from an EMBL/GenBank/DDBJ whole genome shotgun (WGS) entry which is preliminary data.</text>
</comment>
<dbReference type="PANTHER" id="PTHR22749:SF6">
    <property type="entry name" value="RIBOFLAVIN KINASE"/>
    <property type="match status" value="1"/>
</dbReference>
<evidence type="ECO:0000256" key="14">
    <source>
        <dbReference type="ARBA" id="ARBA00049494"/>
    </source>
</evidence>
<comment type="catalytic activity">
    <reaction evidence="13 15">
        <text>riboflavin + ATP = FMN + ADP + H(+)</text>
        <dbReference type="Rhea" id="RHEA:14357"/>
        <dbReference type="ChEBI" id="CHEBI:15378"/>
        <dbReference type="ChEBI" id="CHEBI:30616"/>
        <dbReference type="ChEBI" id="CHEBI:57986"/>
        <dbReference type="ChEBI" id="CHEBI:58210"/>
        <dbReference type="ChEBI" id="CHEBI:456216"/>
        <dbReference type="EC" id="2.7.1.26"/>
    </reaction>
</comment>
<keyword evidence="6 15" id="KW-0808">Transferase</keyword>
<evidence type="ECO:0000259" key="16">
    <source>
        <dbReference type="SMART" id="SM00904"/>
    </source>
</evidence>
<dbReference type="CDD" id="cd02064">
    <property type="entry name" value="FAD_synthetase_N"/>
    <property type="match status" value="1"/>
</dbReference>
<comment type="pathway">
    <text evidence="2 15">Cofactor biosynthesis; FAD biosynthesis; FAD from FMN: step 1/1.</text>
</comment>
<keyword evidence="11 15" id="KW-0067">ATP-binding</keyword>
<evidence type="ECO:0000256" key="6">
    <source>
        <dbReference type="ARBA" id="ARBA00022679"/>
    </source>
</evidence>
<dbReference type="PANTHER" id="PTHR22749">
    <property type="entry name" value="RIBOFLAVIN KINASE/FMN ADENYLYLTRANSFERASE"/>
    <property type="match status" value="1"/>
</dbReference>
<dbReference type="Gene3D" id="2.40.30.30">
    <property type="entry name" value="Riboflavin kinase-like"/>
    <property type="match status" value="1"/>
</dbReference>
<keyword evidence="4 15" id="KW-0285">Flavoprotein</keyword>
<sequence>MAVHTDISQLKGISRPIVTIGTFDGVHAGHKAILSKVVTYAREVGGESVLLTFEPHPRKVLFPTQPLGIITPLQRKTELIAATGIQHIVVVPFTKEFAALSAEDYIKNVLVDPLRPHTIIIGYDHHFGHDRTGNIDLLRRYAPTYGYNIVEIPAQLIDQATVSSTKIRKAILAGHIAEANTMLGREYTLEGTVVHGKKLGRELGYPTANIAPLNADQVVPGIGIYAVRVRIDNVLYGGMMSIGLNPTVSHTQDVKLEVNIFDIDADLYGQVLEIGFADRLRNEQKFSSLEELIAQLHADKAAAMAALG</sequence>
<keyword evidence="10 15" id="KW-0274">FAD</keyword>
<dbReference type="NCBIfam" id="NF004160">
    <property type="entry name" value="PRK05627.1-3"/>
    <property type="match status" value="1"/>
</dbReference>
<protein>
    <recommendedName>
        <fullName evidence="15">Riboflavin biosynthesis protein</fullName>
    </recommendedName>
    <domain>
        <recommendedName>
            <fullName evidence="15">Riboflavin kinase</fullName>
            <ecNumber evidence="15">2.7.1.26</ecNumber>
        </recommendedName>
        <alternativeName>
            <fullName evidence="15">Flavokinase</fullName>
        </alternativeName>
    </domain>
    <domain>
        <recommendedName>
            <fullName evidence="15">FMN adenylyltransferase</fullName>
            <ecNumber evidence="15">2.7.7.2</ecNumber>
        </recommendedName>
        <alternativeName>
            <fullName evidence="15">FAD pyrophosphorylase</fullName>
        </alternativeName>
        <alternativeName>
            <fullName evidence="15">FAD synthase</fullName>
        </alternativeName>
    </domain>
</protein>
<dbReference type="Gene3D" id="3.40.50.620">
    <property type="entry name" value="HUPs"/>
    <property type="match status" value="1"/>
</dbReference>
<evidence type="ECO:0000256" key="15">
    <source>
        <dbReference type="PIRNR" id="PIRNR004491"/>
    </source>
</evidence>
<dbReference type="InterPro" id="IPR014729">
    <property type="entry name" value="Rossmann-like_a/b/a_fold"/>
</dbReference>
<keyword evidence="7 15" id="KW-0548">Nucleotidyltransferase</keyword>
<dbReference type="Pfam" id="PF01687">
    <property type="entry name" value="Flavokinase"/>
    <property type="match status" value="1"/>
</dbReference>
<keyword evidence="8 15" id="KW-0547">Nucleotide-binding</keyword>
<feature type="domain" description="Riboflavin kinase" evidence="16">
    <location>
        <begin position="182"/>
        <end position="308"/>
    </location>
</feature>
<dbReference type="InterPro" id="IPR015864">
    <property type="entry name" value="FAD_synthase"/>
</dbReference>
<evidence type="ECO:0000313" key="17">
    <source>
        <dbReference type="EMBL" id="GAA4469930.1"/>
    </source>
</evidence>
<evidence type="ECO:0000256" key="7">
    <source>
        <dbReference type="ARBA" id="ARBA00022695"/>
    </source>
</evidence>
<dbReference type="InterPro" id="IPR002606">
    <property type="entry name" value="Riboflavin_kinase_bac"/>
</dbReference>
<evidence type="ECO:0000256" key="13">
    <source>
        <dbReference type="ARBA" id="ARBA00047880"/>
    </source>
</evidence>
<comment type="catalytic activity">
    <reaction evidence="14 15">
        <text>FMN + ATP + H(+) = FAD + diphosphate</text>
        <dbReference type="Rhea" id="RHEA:17237"/>
        <dbReference type="ChEBI" id="CHEBI:15378"/>
        <dbReference type="ChEBI" id="CHEBI:30616"/>
        <dbReference type="ChEBI" id="CHEBI:33019"/>
        <dbReference type="ChEBI" id="CHEBI:57692"/>
        <dbReference type="ChEBI" id="CHEBI:58210"/>
        <dbReference type="EC" id="2.7.7.2"/>
    </reaction>
</comment>
<keyword evidence="5 15" id="KW-0288">FMN</keyword>
<name>A0ABP8NS53_9BACT</name>
<dbReference type="InterPro" id="IPR015865">
    <property type="entry name" value="Riboflavin_kinase_bac/euk"/>
</dbReference>
<evidence type="ECO:0000256" key="9">
    <source>
        <dbReference type="ARBA" id="ARBA00022777"/>
    </source>
</evidence>
<evidence type="ECO:0000256" key="4">
    <source>
        <dbReference type="ARBA" id="ARBA00022630"/>
    </source>
</evidence>
<dbReference type="SUPFAM" id="SSF52374">
    <property type="entry name" value="Nucleotidylyl transferase"/>
    <property type="match status" value="1"/>
</dbReference>
<evidence type="ECO:0000256" key="10">
    <source>
        <dbReference type="ARBA" id="ARBA00022827"/>
    </source>
</evidence>
<dbReference type="PIRSF" id="PIRSF004491">
    <property type="entry name" value="FAD_Synth"/>
    <property type="match status" value="1"/>
</dbReference>
<evidence type="ECO:0000256" key="5">
    <source>
        <dbReference type="ARBA" id="ARBA00022643"/>
    </source>
</evidence>
<comment type="function">
    <text evidence="1">Catalyzes the phosphorylation of riboflavin to FMN followed by the adenylation of FMN to FAD.</text>
</comment>
<comment type="pathway">
    <text evidence="3 15">Cofactor biosynthesis; FMN biosynthesis; FMN from riboflavin (ATP route): step 1/1.</text>
</comment>
<dbReference type="EMBL" id="BAABFA010000024">
    <property type="protein sequence ID" value="GAA4469930.1"/>
    <property type="molecule type" value="Genomic_DNA"/>
</dbReference>
<dbReference type="NCBIfam" id="NF004162">
    <property type="entry name" value="PRK05627.1-5"/>
    <property type="match status" value="1"/>
</dbReference>
<organism evidence="17 18">
    <name type="scientific">Nemorincola caseinilytica</name>
    <dbReference type="NCBI Taxonomy" id="2054315"/>
    <lineage>
        <taxon>Bacteria</taxon>
        <taxon>Pseudomonadati</taxon>
        <taxon>Bacteroidota</taxon>
        <taxon>Chitinophagia</taxon>
        <taxon>Chitinophagales</taxon>
        <taxon>Chitinophagaceae</taxon>
        <taxon>Nemorincola</taxon>
    </lineage>
</organism>
<dbReference type="EC" id="2.7.1.26" evidence="15"/>
<proteinExistence type="inferred from homology"/>
<keyword evidence="12" id="KW-0511">Multifunctional enzyme</keyword>
<dbReference type="SMART" id="SM00904">
    <property type="entry name" value="Flavokinase"/>
    <property type="match status" value="1"/>
</dbReference>